<protein>
    <submittedName>
        <fullName evidence="2">Folate family ECF transporter S component</fullName>
    </submittedName>
</protein>
<sequence length="172" mass="18454">MQRNKTITTKVLTRAAILTALSIILTRFLSIMLTENLRIGFGSLPIMISGMMFGPLVGGLTGLVADIIGVLINPQGAFHLGFTLSSVLTGALPGLVVLLTRKDKGSWLNIVLSIVVVYGLVHLCLNSFWLTQLYGQGFMIVMPGRVVKVLAEGVVMGVILGVFFKTIAPKLD</sequence>
<reference evidence="2 3" key="1">
    <citation type="submission" date="2023-01" db="EMBL/GenBank/DDBJ databases">
        <authorList>
            <person name="Lee S.H."/>
            <person name="Jung H.S."/>
            <person name="Yun J.U."/>
        </authorList>
    </citation>
    <scope>NUCLEOTIDE SEQUENCE [LARGE SCALE GENOMIC DNA]</scope>
    <source>
        <strain evidence="2 3">CBA3646</strain>
    </source>
</reference>
<dbReference type="Gene3D" id="1.10.1760.20">
    <property type="match status" value="1"/>
</dbReference>
<dbReference type="RefSeq" id="WP_271191829.1">
    <property type="nucleotide sequence ID" value="NZ_CP115667.1"/>
</dbReference>
<feature type="transmembrane region" description="Helical" evidence="1">
    <location>
        <begin position="78"/>
        <end position="100"/>
    </location>
</feature>
<keyword evidence="3" id="KW-1185">Reference proteome</keyword>
<keyword evidence="1" id="KW-0472">Membrane</keyword>
<evidence type="ECO:0000313" key="2">
    <source>
        <dbReference type="EMBL" id="WBW50298.1"/>
    </source>
</evidence>
<dbReference type="NCBIfam" id="TIGR04518">
    <property type="entry name" value="ECF_S_folT_fam"/>
    <property type="match status" value="1"/>
</dbReference>
<dbReference type="InterPro" id="IPR030949">
    <property type="entry name" value="ECF_S_folate_fam"/>
</dbReference>
<proteinExistence type="predicted"/>
<feature type="transmembrane region" description="Helical" evidence="1">
    <location>
        <begin position="149"/>
        <end position="168"/>
    </location>
</feature>
<dbReference type="EMBL" id="CP115667">
    <property type="protein sequence ID" value="WBW50298.1"/>
    <property type="molecule type" value="Genomic_DNA"/>
</dbReference>
<dbReference type="InterPro" id="IPR024529">
    <property type="entry name" value="ECF_trnsprt_substrate-spec"/>
</dbReference>
<name>A0ABY7QU41_9FIRM</name>
<feature type="transmembrane region" description="Helical" evidence="1">
    <location>
        <begin position="46"/>
        <end position="72"/>
    </location>
</feature>
<keyword evidence="1" id="KW-1133">Transmembrane helix</keyword>
<feature type="transmembrane region" description="Helical" evidence="1">
    <location>
        <begin position="12"/>
        <end position="34"/>
    </location>
</feature>
<keyword evidence="1" id="KW-0812">Transmembrane</keyword>
<evidence type="ECO:0000256" key="1">
    <source>
        <dbReference type="SAM" id="Phobius"/>
    </source>
</evidence>
<feature type="transmembrane region" description="Helical" evidence="1">
    <location>
        <begin position="107"/>
        <end position="129"/>
    </location>
</feature>
<organism evidence="2 3">
    <name type="scientific">Peptoniphilus equinus</name>
    <dbReference type="NCBI Taxonomy" id="3016343"/>
    <lineage>
        <taxon>Bacteria</taxon>
        <taxon>Bacillati</taxon>
        <taxon>Bacillota</taxon>
        <taxon>Tissierellia</taxon>
        <taxon>Tissierellales</taxon>
        <taxon>Peptoniphilaceae</taxon>
        <taxon>Peptoniphilus</taxon>
    </lineage>
</organism>
<dbReference type="Pfam" id="PF12822">
    <property type="entry name" value="ECF_trnsprt"/>
    <property type="match status" value="1"/>
</dbReference>
<dbReference type="Proteomes" id="UP001210339">
    <property type="component" value="Chromosome"/>
</dbReference>
<accession>A0ABY7QU41</accession>
<evidence type="ECO:0000313" key="3">
    <source>
        <dbReference type="Proteomes" id="UP001210339"/>
    </source>
</evidence>
<gene>
    <name evidence="2" type="ORF">O6R05_01795</name>
</gene>